<dbReference type="PROSITE" id="PS51900">
    <property type="entry name" value="CB"/>
    <property type="match status" value="1"/>
</dbReference>
<dbReference type="InterPro" id="IPR010998">
    <property type="entry name" value="Integrase_recombinase_N"/>
</dbReference>
<dbReference type="InterPro" id="IPR002104">
    <property type="entry name" value="Integrase_catalytic"/>
</dbReference>
<dbReference type="EMBL" id="CP045143">
    <property type="protein sequence ID" value="QFR23075.1"/>
    <property type="molecule type" value="Genomic_DNA"/>
</dbReference>
<dbReference type="Pfam" id="PF14657">
    <property type="entry name" value="Arm-DNA-bind_4"/>
    <property type="match status" value="1"/>
</dbReference>
<feature type="domain" description="Core-binding (CB)" evidence="6">
    <location>
        <begin position="60"/>
        <end position="142"/>
    </location>
</feature>
<evidence type="ECO:0000313" key="8">
    <source>
        <dbReference type="Proteomes" id="UP000326779"/>
    </source>
</evidence>
<dbReference type="InterPro" id="IPR044068">
    <property type="entry name" value="CB"/>
</dbReference>
<dbReference type="AlphaFoldDB" id="A0A5P8M486"/>
<name>A0A5P8M486_9LACO</name>
<evidence type="ECO:0000259" key="5">
    <source>
        <dbReference type="PROSITE" id="PS51898"/>
    </source>
</evidence>
<dbReference type="GO" id="GO:0006310">
    <property type="term" value="P:DNA recombination"/>
    <property type="evidence" value="ECO:0007669"/>
    <property type="project" value="UniProtKB-KW"/>
</dbReference>
<evidence type="ECO:0000256" key="1">
    <source>
        <dbReference type="ARBA" id="ARBA00008857"/>
    </source>
</evidence>
<feature type="domain" description="Tyr recombinase" evidence="5">
    <location>
        <begin position="165"/>
        <end position="371"/>
    </location>
</feature>
<evidence type="ECO:0000256" key="2">
    <source>
        <dbReference type="ARBA" id="ARBA00023125"/>
    </source>
</evidence>
<dbReference type="PANTHER" id="PTHR30349:SF64">
    <property type="entry name" value="PROPHAGE INTEGRASE INTD-RELATED"/>
    <property type="match status" value="1"/>
</dbReference>
<evidence type="ECO:0000313" key="7">
    <source>
        <dbReference type="EMBL" id="QFR23075.1"/>
    </source>
</evidence>
<dbReference type="InterPro" id="IPR050090">
    <property type="entry name" value="Tyrosine_recombinase_XerCD"/>
</dbReference>
<dbReference type="Proteomes" id="UP000326779">
    <property type="component" value="Chromosome"/>
</dbReference>
<gene>
    <name evidence="7" type="ORF">D1010_06450</name>
</gene>
<accession>A0A5P8M486</accession>
<dbReference type="Pfam" id="PF00589">
    <property type="entry name" value="Phage_integrase"/>
    <property type="match status" value="1"/>
</dbReference>
<dbReference type="GO" id="GO:0003677">
    <property type="term" value="F:DNA binding"/>
    <property type="evidence" value="ECO:0007669"/>
    <property type="project" value="UniProtKB-UniRule"/>
</dbReference>
<dbReference type="Gene3D" id="1.10.150.130">
    <property type="match status" value="1"/>
</dbReference>
<evidence type="ECO:0000259" key="6">
    <source>
        <dbReference type="PROSITE" id="PS51900"/>
    </source>
</evidence>
<dbReference type="CDD" id="cd01189">
    <property type="entry name" value="INT_ICEBs1_C_like"/>
    <property type="match status" value="1"/>
</dbReference>
<evidence type="ECO:0000256" key="4">
    <source>
        <dbReference type="PROSITE-ProRule" id="PRU01248"/>
    </source>
</evidence>
<dbReference type="PROSITE" id="PS51898">
    <property type="entry name" value="TYR_RECOMBINASE"/>
    <property type="match status" value="1"/>
</dbReference>
<dbReference type="SUPFAM" id="SSF56349">
    <property type="entry name" value="DNA breaking-rejoining enzymes"/>
    <property type="match status" value="1"/>
</dbReference>
<dbReference type="PANTHER" id="PTHR30349">
    <property type="entry name" value="PHAGE INTEGRASE-RELATED"/>
    <property type="match status" value="1"/>
</dbReference>
<dbReference type="KEGG" id="lhb:D1010_06450"/>
<evidence type="ECO:0000256" key="3">
    <source>
        <dbReference type="ARBA" id="ARBA00023172"/>
    </source>
</evidence>
<keyword evidence="2 4" id="KW-0238">DNA-binding</keyword>
<organism evidence="7 8">
    <name type="scientific">Schleiferilactobacillus harbinensis</name>
    <dbReference type="NCBI Taxonomy" id="304207"/>
    <lineage>
        <taxon>Bacteria</taxon>
        <taxon>Bacillati</taxon>
        <taxon>Bacillota</taxon>
        <taxon>Bacilli</taxon>
        <taxon>Lactobacillales</taxon>
        <taxon>Lactobacillaceae</taxon>
        <taxon>Schleiferilactobacillus</taxon>
    </lineage>
</organism>
<dbReference type="Gene3D" id="1.10.443.10">
    <property type="entry name" value="Intergrase catalytic core"/>
    <property type="match status" value="1"/>
</dbReference>
<proteinExistence type="inferred from homology"/>
<dbReference type="InterPro" id="IPR028259">
    <property type="entry name" value="AP2-like_int_N"/>
</dbReference>
<comment type="similarity">
    <text evidence="1">Belongs to the 'phage' integrase family.</text>
</comment>
<reference evidence="7 8" key="1">
    <citation type="submission" date="2019-10" db="EMBL/GenBank/DDBJ databases">
        <title>The completed genome of Lactobacillus harbinensis M1.</title>
        <authorList>
            <person name="Zheng Y."/>
        </authorList>
    </citation>
    <scope>NUCLEOTIDE SEQUENCE [LARGE SCALE GENOMIC DNA]</scope>
    <source>
        <strain evidence="7 8">M1</strain>
    </source>
</reference>
<dbReference type="GO" id="GO:0015074">
    <property type="term" value="P:DNA integration"/>
    <property type="evidence" value="ECO:0007669"/>
    <property type="project" value="InterPro"/>
</dbReference>
<protein>
    <submittedName>
        <fullName evidence="7">Tyrosine-type recombinase/integrase</fullName>
    </submittedName>
</protein>
<dbReference type="RefSeq" id="WP_152260501.1">
    <property type="nucleotide sequence ID" value="NZ_CP045143.1"/>
</dbReference>
<sequence>MASITKHHGSWQYRVSYRDQNGKPKFISKSGFTTKKAASIAAAEVERKYHRGADLDQHNITLIEYWDRWLKLYKSGKHSRITEARYSTIRKQMVKYWGEDRELKSITKSDWQEFINQLGETRSKDTVGKLNGYVRSMVDAAVDDQIIYSNFTHNVVIAGNEGRTGVLKYLQVADLKKLLNYCVEFADYDQHIAYYLIATGALTGARYSEVLGLTWDNVDLDKRIVHIVRTWDYRYNSGFAPTKNKSSVRDIDITPELTDLLARLRREQREANLAQGYRDDKQLVSRSMRHNLMTSAAINKDLRLVERDLGISPAITFHGLRHTHVSYLIANHVDINYISKRLGHANTTITQTVYAHLLEDAREVQVQATLDALSQL</sequence>
<keyword evidence="3" id="KW-0233">DNA recombination</keyword>
<dbReference type="InterPro" id="IPR011010">
    <property type="entry name" value="DNA_brk_join_enz"/>
</dbReference>
<dbReference type="InterPro" id="IPR013762">
    <property type="entry name" value="Integrase-like_cat_sf"/>
</dbReference>